<evidence type="ECO:0000259" key="1">
    <source>
        <dbReference type="Pfam" id="PF00535"/>
    </source>
</evidence>
<accession>A0A3G9K1G4</accession>
<dbReference type="EMBL" id="AP019367">
    <property type="protein sequence ID" value="BBH50146.1"/>
    <property type="molecule type" value="Genomic_DNA"/>
</dbReference>
<dbReference type="Pfam" id="PF00535">
    <property type="entry name" value="Glycos_transf_2"/>
    <property type="match status" value="1"/>
</dbReference>
<keyword evidence="2" id="KW-0808">Transferase</keyword>
<dbReference type="KEGG" id="pcat:Pcatena_07330"/>
<dbReference type="SUPFAM" id="SSF53448">
    <property type="entry name" value="Nucleotide-diphospho-sugar transferases"/>
    <property type="match status" value="1"/>
</dbReference>
<name>A0A3G9K1G4_9ACTN</name>
<dbReference type="AlphaFoldDB" id="A0A3G9K1G4"/>
<keyword evidence="3" id="KW-1185">Reference proteome</keyword>
<evidence type="ECO:0000313" key="2">
    <source>
        <dbReference type="EMBL" id="BBH50146.1"/>
    </source>
</evidence>
<proteinExistence type="predicted"/>
<dbReference type="OrthoDB" id="3225550at2"/>
<protein>
    <submittedName>
        <fullName evidence="2">Galactofuranosyltransferase</fullName>
    </submittedName>
</protein>
<dbReference type="InterPro" id="IPR029044">
    <property type="entry name" value="Nucleotide-diphossugar_trans"/>
</dbReference>
<dbReference type="InterPro" id="IPR001173">
    <property type="entry name" value="Glyco_trans_2-like"/>
</dbReference>
<gene>
    <name evidence="2" type="primary">rfbF_1</name>
    <name evidence="2" type="ORF">Pcatena_07330</name>
</gene>
<dbReference type="GO" id="GO:0016740">
    <property type="term" value="F:transferase activity"/>
    <property type="evidence" value="ECO:0007669"/>
    <property type="project" value="UniProtKB-KW"/>
</dbReference>
<evidence type="ECO:0000313" key="3">
    <source>
        <dbReference type="Proteomes" id="UP000273154"/>
    </source>
</evidence>
<feature type="domain" description="Glycosyltransferase 2-like" evidence="1">
    <location>
        <begin position="165"/>
        <end position="267"/>
    </location>
</feature>
<dbReference type="RefSeq" id="WP_126421722.1">
    <property type="nucleotide sequence ID" value="NZ_AP019367.1"/>
</dbReference>
<reference evidence="3" key="1">
    <citation type="submission" date="2018-11" db="EMBL/GenBank/DDBJ databases">
        <title>Comparative genomics of Parolsenella catena and Libanicoccus massiliensis: Reclassification of Libanicoccus massiliensis as Parolsenella massiliensis comb. nov.</title>
        <authorList>
            <person name="Sakamoto M."/>
            <person name="Ikeyama N."/>
            <person name="Murakami T."/>
            <person name="Mori H."/>
            <person name="Yuki M."/>
            <person name="Ohkuma M."/>
        </authorList>
    </citation>
    <scope>NUCLEOTIDE SEQUENCE [LARGE SCALE GENOMIC DNA]</scope>
    <source>
        <strain evidence="3">JCM 31932</strain>
    </source>
</reference>
<dbReference type="GeneID" id="88848860"/>
<sequence length="613" mass="68469">MIEHKLSNVLLKPAEHLTGHDELYAFCSSPLAYDDARQALVVDEPTDFMTFLNACSTGKWAKYCGIHEVTLSLELSGDACEVVIKGLPAGARADAESTVELDRLSIKPEEGGHARVSATIDAAGMDLVAFELLPAGRTLLHSGSYSARVDDARVRPVRIALSTTTFKKEHYIVPNIELMRSSVAGDDGPIHDNFHMFVVDNGSTLDAAALSDELVTVIPNANVGGAGGFARGMLAALDSEQPFTHVILMDDDVHVFPESIKRTYNLLALATDEYANAFVNGAMLSVEQPTRLFEDVSHVLRSGKYAKLKPDHYVDRLADVVANERENVEVEHAYGAWWFSCIPVANIREKGLPLPVFVRCDDVEYGLRSNPTYMTMNGICVWHESFEGRPRASVDCYQYVRNFLVMAACDGFVNTELFMTRVWRNVMLRRRELEYGAAELLLQGVEDYLRGPEWLMEVDGSALMRKNAQLNDKFVPLSEVDPELLDSADLDAIHPEPHHAIGIAGKLRKSIPYDKHLLPDALLRKAPGHMQTTGPCVYDNDTVARKTVLVLDVTGEKAAVRRMDRERNHRIIERERTLKRRWQLEHEKVAAAYADAFPKMTSDAWWRGYLGMK</sequence>
<dbReference type="Proteomes" id="UP000273154">
    <property type="component" value="Chromosome"/>
</dbReference>
<organism evidence="2 3">
    <name type="scientific">Parolsenella catena</name>
    <dbReference type="NCBI Taxonomy" id="2003188"/>
    <lineage>
        <taxon>Bacteria</taxon>
        <taxon>Bacillati</taxon>
        <taxon>Actinomycetota</taxon>
        <taxon>Coriobacteriia</taxon>
        <taxon>Coriobacteriales</taxon>
        <taxon>Atopobiaceae</taxon>
        <taxon>Parolsenella</taxon>
    </lineage>
</organism>
<dbReference type="Gene3D" id="3.90.550.60">
    <property type="match status" value="1"/>
</dbReference>